<name>A0A5D0GKZ4_9FLAO</name>
<dbReference type="Pfam" id="PF18962">
    <property type="entry name" value="Por_Secre_tail"/>
    <property type="match status" value="1"/>
</dbReference>
<gene>
    <name evidence="4" type="ORF">FVF61_02340</name>
</gene>
<dbReference type="EMBL" id="VSFC01000012">
    <property type="protein sequence ID" value="TYA59009.1"/>
    <property type="molecule type" value="Genomic_DNA"/>
</dbReference>
<evidence type="ECO:0000256" key="2">
    <source>
        <dbReference type="SAM" id="SignalP"/>
    </source>
</evidence>
<dbReference type="SUPFAM" id="SSF75011">
    <property type="entry name" value="3-carboxy-cis,cis-mucoante lactonizing enzyme"/>
    <property type="match status" value="1"/>
</dbReference>
<proteinExistence type="predicted"/>
<dbReference type="RefSeq" id="WP_148452842.1">
    <property type="nucleotide sequence ID" value="NZ_VSFC01000012.1"/>
</dbReference>
<feature type="domain" description="Secretion system C-terminal sorting" evidence="3">
    <location>
        <begin position="323"/>
        <end position="376"/>
    </location>
</feature>
<dbReference type="InterPro" id="IPR026444">
    <property type="entry name" value="Secre_tail"/>
</dbReference>
<evidence type="ECO:0000313" key="5">
    <source>
        <dbReference type="Proteomes" id="UP000324550"/>
    </source>
</evidence>
<keyword evidence="1 2" id="KW-0732">Signal</keyword>
<evidence type="ECO:0000259" key="3">
    <source>
        <dbReference type="Pfam" id="PF18962"/>
    </source>
</evidence>
<dbReference type="OrthoDB" id="1333964at2"/>
<protein>
    <submittedName>
        <fullName evidence="4">T9SS type A sorting domain-containing protein</fullName>
    </submittedName>
</protein>
<evidence type="ECO:0000313" key="4">
    <source>
        <dbReference type="EMBL" id="TYA59009.1"/>
    </source>
</evidence>
<dbReference type="NCBIfam" id="TIGR04183">
    <property type="entry name" value="Por_Secre_tail"/>
    <property type="match status" value="1"/>
</dbReference>
<dbReference type="Proteomes" id="UP000324550">
    <property type="component" value="Unassembled WGS sequence"/>
</dbReference>
<accession>A0A5D0GKZ4</accession>
<feature type="chain" id="PRO_5022788549" evidence="2">
    <location>
        <begin position="21"/>
        <end position="381"/>
    </location>
</feature>
<comment type="caution">
    <text evidence="4">The sequence shown here is derived from an EMBL/GenBank/DDBJ whole genome shotgun (WGS) entry which is preliminary data.</text>
</comment>
<evidence type="ECO:0000256" key="1">
    <source>
        <dbReference type="ARBA" id="ARBA00022729"/>
    </source>
</evidence>
<sequence>MKTRLLTLLLFIFIANNVNSQTNTSDYVSGLTDPTYLSMNGTDMYVLGSVNLYRIDTTINNPIPTIIYTVPENFYLVNFTINGNLIYIALENYVEATDLFLGGRIESIDLNNLAQPAEFIYSTNEYISSLTNNGSTIYFTAETLVSPPDFEPFISHLDSIDASISDPEPETIISGLSDTSVIRGMLFDNNLVYLSSSDDNDILSIDVSQPNPIANTVVSGSFARGIFKSGNQLYMANGSLITKIDVTNPSAGSTAVAINSTYQDINNGNPFFANFRDVVLVGNMVYATLLNQGKVVKAIDNTLAISEYNSDLDAISFYNNKNTIHVTGLKNNIDVKIFSLTGQNILSEKLSINNNSMDISNLSNGVYLLNIDNKKTFKFVK</sequence>
<dbReference type="AlphaFoldDB" id="A0A5D0GKZ4"/>
<keyword evidence="5" id="KW-1185">Reference proteome</keyword>
<feature type="signal peptide" evidence="2">
    <location>
        <begin position="1"/>
        <end position="20"/>
    </location>
</feature>
<organism evidence="4 5">
    <name type="scientific">Formosa maritima</name>
    <dbReference type="NCBI Taxonomy" id="2592046"/>
    <lineage>
        <taxon>Bacteria</taxon>
        <taxon>Pseudomonadati</taxon>
        <taxon>Bacteroidota</taxon>
        <taxon>Flavobacteriia</taxon>
        <taxon>Flavobacteriales</taxon>
        <taxon>Flavobacteriaceae</taxon>
        <taxon>Formosa</taxon>
    </lineage>
</organism>
<reference evidence="4 5" key="1">
    <citation type="submission" date="2019-08" db="EMBL/GenBank/DDBJ databases">
        <title>Formosa sediminis sp. nov., isolated from marine sediment.</title>
        <authorList>
            <person name="Cao W.R."/>
        </authorList>
    </citation>
    <scope>NUCLEOTIDE SEQUENCE [LARGE SCALE GENOMIC DNA]</scope>
    <source>
        <strain evidence="4 5">1494</strain>
    </source>
</reference>